<sequence>MTKINIQNMMSESGVAFGTSGARGLVNQMTDQVCAAYTLAFLHGLNLTKPGQKIALGMDLRPSSPAIVRACAAAINQAGCEAVFCGALPTPALAFYAMSLNLPAIMVTGSHIPFDRNGIKFYRAEGEISKADEVAISQATVELDDIIDHGSMPTLNPDALRQYNHRYTDLFAADMLSGWRIGIYEHSSVARDCLREVLSSLGAEVISLARTETFVPIDTEAVSEEDRQRGLAWAQEYQLDAIISTDGDGDRPLIADETGTWLRGDIVGLLCAQFLVADTVVTPVSCNTAIEASGLFQQVLRTRIGSPYVIAGMEQAEQAGSQSVAGFEANGGFLAGKGLRVADQILTALPTRDAVLPALVLLAMAKQQNVKLSTLSNNLPKRYTASDRLQDFPVAASRALLEQLQNDDSAYKSLWGSELGAIQQKDVTDGLRLTFANGEIVHLRPSGNAPELRCYAEAANMVRAQTLVTTSLERIAKQVVS</sequence>
<evidence type="ECO:0000259" key="9">
    <source>
        <dbReference type="Pfam" id="PF02878"/>
    </source>
</evidence>
<evidence type="ECO:0000256" key="1">
    <source>
        <dbReference type="ARBA" id="ARBA00001946"/>
    </source>
</evidence>
<accession>A0A177MWM2</accession>
<protein>
    <submittedName>
        <fullName evidence="12">Phosphomannomutase</fullName>
    </submittedName>
</protein>
<feature type="domain" description="Alpha-D-phosphohexomutase C-terminal" evidence="8">
    <location>
        <begin position="421"/>
        <end position="466"/>
    </location>
</feature>
<gene>
    <name evidence="12" type="ORF">A1359_17655</name>
</gene>
<dbReference type="Pfam" id="PF02879">
    <property type="entry name" value="PGM_PMM_II"/>
    <property type="match status" value="1"/>
</dbReference>
<dbReference type="PROSITE" id="PS00710">
    <property type="entry name" value="PGM_PMM"/>
    <property type="match status" value="1"/>
</dbReference>
<dbReference type="InterPro" id="IPR005846">
    <property type="entry name" value="A-D-PHexomutase_a/b/a-III"/>
</dbReference>
<evidence type="ECO:0000256" key="4">
    <source>
        <dbReference type="ARBA" id="ARBA00022723"/>
    </source>
</evidence>
<feature type="domain" description="Alpha-D-phosphohexomutase alpha/beta/alpha" evidence="11">
    <location>
        <begin position="264"/>
        <end position="383"/>
    </location>
</feature>
<evidence type="ECO:0000313" key="13">
    <source>
        <dbReference type="Proteomes" id="UP000078476"/>
    </source>
</evidence>
<dbReference type="STRING" id="980561.A1359_17655"/>
<dbReference type="GO" id="GO:0006048">
    <property type="term" value="P:UDP-N-acetylglucosamine biosynthetic process"/>
    <property type="evidence" value="ECO:0007669"/>
    <property type="project" value="TreeGrafter"/>
</dbReference>
<reference evidence="12 13" key="1">
    <citation type="submission" date="2016-03" db="EMBL/GenBank/DDBJ databases">
        <authorList>
            <person name="Ploux O."/>
        </authorList>
    </citation>
    <scope>NUCLEOTIDE SEQUENCE [LARGE SCALE GENOMIC DNA]</scope>
    <source>
        <strain evidence="12 13">R-45370</strain>
    </source>
</reference>
<dbReference type="CDD" id="cd03088">
    <property type="entry name" value="ManB"/>
    <property type="match status" value="1"/>
</dbReference>
<evidence type="ECO:0000313" key="12">
    <source>
        <dbReference type="EMBL" id="OAI10032.1"/>
    </source>
</evidence>
<comment type="cofactor">
    <cofactor evidence="1">
        <name>Mg(2+)</name>
        <dbReference type="ChEBI" id="CHEBI:18420"/>
    </cofactor>
</comment>
<dbReference type="GO" id="GO:0004615">
    <property type="term" value="F:phosphomannomutase activity"/>
    <property type="evidence" value="ECO:0007669"/>
    <property type="project" value="TreeGrafter"/>
</dbReference>
<feature type="domain" description="Alpha-D-phosphohexomutase alpha/beta/alpha" evidence="10">
    <location>
        <begin position="163"/>
        <end position="259"/>
    </location>
</feature>
<comment type="similarity">
    <text evidence="2 7">Belongs to the phosphohexose mutase family.</text>
</comment>
<dbReference type="PANTHER" id="PTHR42946">
    <property type="entry name" value="PHOSPHOHEXOSE MUTASE"/>
    <property type="match status" value="1"/>
</dbReference>
<dbReference type="OrthoDB" id="9803322at2"/>
<dbReference type="GO" id="GO:0005975">
    <property type="term" value="P:carbohydrate metabolic process"/>
    <property type="evidence" value="ECO:0007669"/>
    <property type="project" value="InterPro"/>
</dbReference>
<dbReference type="Pfam" id="PF02878">
    <property type="entry name" value="PGM_PMM_I"/>
    <property type="match status" value="1"/>
</dbReference>
<dbReference type="EMBL" id="LUUI01000161">
    <property type="protein sequence ID" value="OAI10032.1"/>
    <property type="molecule type" value="Genomic_DNA"/>
</dbReference>
<dbReference type="InterPro" id="IPR036900">
    <property type="entry name" value="A-D-PHexomutase_C_sf"/>
</dbReference>
<keyword evidence="5 7" id="KW-0460">Magnesium</keyword>
<dbReference type="PANTHER" id="PTHR42946:SF1">
    <property type="entry name" value="PHOSPHOGLUCOMUTASE (ALPHA-D-GLUCOSE-1,6-BISPHOSPHATE-DEPENDENT)"/>
    <property type="match status" value="1"/>
</dbReference>
<name>A0A177MWM2_9GAMM</name>
<feature type="domain" description="Alpha-D-phosphohexomutase alpha/beta/alpha" evidence="9">
    <location>
        <begin position="16"/>
        <end position="140"/>
    </location>
</feature>
<dbReference type="GO" id="GO:0008966">
    <property type="term" value="F:phosphoglucosamine mutase activity"/>
    <property type="evidence" value="ECO:0007669"/>
    <property type="project" value="TreeGrafter"/>
</dbReference>
<keyword evidence="4 7" id="KW-0479">Metal-binding</keyword>
<dbReference type="Pfam" id="PF02880">
    <property type="entry name" value="PGM_PMM_III"/>
    <property type="match status" value="1"/>
</dbReference>
<dbReference type="Gene3D" id="3.30.310.50">
    <property type="entry name" value="Alpha-D-phosphohexomutase, C-terminal domain"/>
    <property type="match status" value="1"/>
</dbReference>
<dbReference type="InterPro" id="IPR005843">
    <property type="entry name" value="A-D-PHexomutase_C"/>
</dbReference>
<dbReference type="Proteomes" id="UP000078476">
    <property type="component" value="Unassembled WGS sequence"/>
</dbReference>
<keyword evidence="3" id="KW-0597">Phosphoprotein</keyword>
<evidence type="ECO:0000259" key="10">
    <source>
        <dbReference type="Pfam" id="PF02879"/>
    </source>
</evidence>
<evidence type="ECO:0000256" key="3">
    <source>
        <dbReference type="ARBA" id="ARBA00022553"/>
    </source>
</evidence>
<comment type="caution">
    <text evidence="12">The sequence shown here is derived from an EMBL/GenBank/DDBJ whole genome shotgun (WGS) entry which is preliminary data.</text>
</comment>
<dbReference type="GO" id="GO:0005829">
    <property type="term" value="C:cytosol"/>
    <property type="evidence" value="ECO:0007669"/>
    <property type="project" value="TreeGrafter"/>
</dbReference>
<evidence type="ECO:0000259" key="11">
    <source>
        <dbReference type="Pfam" id="PF02880"/>
    </source>
</evidence>
<dbReference type="SUPFAM" id="SSF55957">
    <property type="entry name" value="Phosphoglucomutase, C-terminal domain"/>
    <property type="match status" value="1"/>
</dbReference>
<evidence type="ECO:0000256" key="6">
    <source>
        <dbReference type="ARBA" id="ARBA00023235"/>
    </source>
</evidence>
<evidence type="ECO:0000256" key="2">
    <source>
        <dbReference type="ARBA" id="ARBA00010231"/>
    </source>
</evidence>
<organism evidence="12 13">
    <name type="scientific">Methylomonas lenta</name>
    <dbReference type="NCBI Taxonomy" id="980561"/>
    <lineage>
        <taxon>Bacteria</taxon>
        <taxon>Pseudomonadati</taxon>
        <taxon>Pseudomonadota</taxon>
        <taxon>Gammaproteobacteria</taxon>
        <taxon>Methylococcales</taxon>
        <taxon>Methylococcaceae</taxon>
        <taxon>Methylomonas</taxon>
    </lineage>
</organism>
<proteinExistence type="inferred from homology"/>
<dbReference type="Gene3D" id="3.40.120.10">
    <property type="entry name" value="Alpha-D-Glucose-1,6-Bisphosphate, subunit A, domain 3"/>
    <property type="match status" value="3"/>
</dbReference>
<evidence type="ECO:0000256" key="7">
    <source>
        <dbReference type="RuleBase" id="RU004326"/>
    </source>
</evidence>
<dbReference type="AlphaFoldDB" id="A0A177MWM2"/>
<keyword evidence="13" id="KW-1185">Reference proteome</keyword>
<dbReference type="InterPro" id="IPR050060">
    <property type="entry name" value="Phosphoglucosamine_mutase"/>
</dbReference>
<dbReference type="SUPFAM" id="SSF53738">
    <property type="entry name" value="Phosphoglucomutase, first 3 domains"/>
    <property type="match status" value="3"/>
</dbReference>
<dbReference type="InterPro" id="IPR016066">
    <property type="entry name" value="A-D-PHexomutase_CS"/>
</dbReference>
<dbReference type="InterPro" id="IPR005844">
    <property type="entry name" value="A-D-PHexomutase_a/b/a-I"/>
</dbReference>
<dbReference type="GO" id="GO:0000287">
    <property type="term" value="F:magnesium ion binding"/>
    <property type="evidence" value="ECO:0007669"/>
    <property type="project" value="InterPro"/>
</dbReference>
<dbReference type="InterPro" id="IPR016055">
    <property type="entry name" value="A-D-PHexomutase_a/b/a-I/II/III"/>
</dbReference>
<evidence type="ECO:0000259" key="8">
    <source>
        <dbReference type="Pfam" id="PF00408"/>
    </source>
</evidence>
<dbReference type="RefSeq" id="WP_066987839.1">
    <property type="nucleotide sequence ID" value="NZ_LUUI01000161.1"/>
</dbReference>
<dbReference type="Pfam" id="PF00408">
    <property type="entry name" value="PGM_PMM_IV"/>
    <property type="match status" value="1"/>
</dbReference>
<evidence type="ECO:0000256" key="5">
    <source>
        <dbReference type="ARBA" id="ARBA00022842"/>
    </source>
</evidence>
<dbReference type="InterPro" id="IPR005845">
    <property type="entry name" value="A-D-PHexomutase_a/b/a-II"/>
</dbReference>
<keyword evidence="6" id="KW-0413">Isomerase</keyword>
<dbReference type="GO" id="GO:0009252">
    <property type="term" value="P:peptidoglycan biosynthetic process"/>
    <property type="evidence" value="ECO:0007669"/>
    <property type="project" value="TreeGrafter"/>
</dbReference>